<sequence length="125" mass="13738">MWGPKQVDAGRSGEGAPSPAQLWSWRASKAVDFSPILSDKETSIVRCLKGWRCFVGTEADNQRGKLPLPSAWGYGSSRDLGWIGVGILFWIAQRRVKSRGEGEKGDNKAEERGKGREGADEGFQE</sequence>
<name>A0A2I0IMR0_PUNGR</name>
<reference evidence="2 3" key="1">
    <citation type="submission" date="2017-11" db="EMBL/GenBank/DDBJ databases">
        <title>De-novo sequencing of pomegranate (Punica granatum L.) genome.</title>
        <authorList>
            <person name="Akparov Z."/>
            <person name="Amiraslanov A."/>
            <person name="Hajiyeva S."/>
            <person name="Abbasov M."/>
            <person name="Kaur K."/>
            <person name="Hamwieh A."/>
            <person name="Solovyev V."/>
            <person name="Salamov A."/>
            <person name="Braich B."/>
            <person name="Kosarev P."/>
            <person name="Mahmoud A."/>
            <person name="Hajiyev E."/>
            <person name="Babayeva S."/>
            <person name="Izzatullayeva V."/>
            <person name="Mammadov A."/>
            <person name="Mammadov A."/>
            <person name="Sharifova S."/>
            <person name="Ojaghi J."/>
            <person name="Eynullazada K."/>
            <person name="Bayramov B."/>
            <person name="Abdulazimova A."/>
            <person name="Shahmuradov I."/>
        </authorList>
    </citation>
    <scope>NUCLEOTIDE SEQUENCE [LARGE SCALE GENOMIC DNA]</scope>
    <source>
        <strain evidence="3">cv. AG2017</strain>
        <tissue evidence="2">Leaf</tissue>
    </source>
</reference>
<accession>A0A2I0IMR0</accession>
<feature type="compositionally biased region" description="Basic and acidic residues" evidence="1">
    <location>
        <begin position="98"/>
        <end position="119"/>
    </location>
</feature>
<keyword evidence="3" id="KW-1185">Reference proteome</keyword>
<evidence type="ECO:0000313" key="3">
    <source>
        <dbReference type="Proteomes" id="UP000233551"/>
    </source>
</evidence>
<comment type="caution">
    <text evidence="2">The sequence shown here is derived from an EMBL/GenBank/DDBJ whole genome shotgun (WGS) entry which is preliminary data.</text>
</comment>
<feature type="region of interest" description="Disordered" evidence="1">
    <location>
        <begin position="1"/>
        <end position="20"/>
    </location>
</feature>
<dbReference type="Proteomes" id="UP000233551">
    <property type="component" value="Unassembled WGS sequence"/>
</dbReference>
<protein>
    <submittedName>
        <fullName evidence="2">Uncharacterized protein</fullName>
    </submittedName>
</protein>
<dbReference type="AlphaFoldDB" id="A0A2I0IMR0"/>
<gene>
    <name evidence="2" type="ORF">CRG98_034622</name>
</gene>
<feature type="region of interest" description="Disordered" evidence="1">
    <location>
        <begin position="97"/>
        <end position="125"/>
    </location>
</feature>
<dbReference type="EMBL" id="PGOL01002813">
    <property type="protein sequence ID" value="PKI44983.1"/>
    <property type="molecule type" value="Genomic_DNA"/>
</dbReference>
<evidence type="ECO:0000256" key="1">
    <source>
        <dbReference type="SAM" id="MobiDB-lite"/>
    </source>
</evidence>
<evidence type="ECO:0000313" key="2">
    <source>
        <dbReference type="EMBL" id="PKI44983.1"/>
    </source>
</evidence>
<proteinExistence type="predicted"/>
<organism evidence="2 3">
    <name type="scientific">Punica granatum</name>
    <name type="common">Pomegranate</name>
    <dbReference type="NCBI Taxonomy" id="22663"/>
    <lineage>
        <taxon>Eukaryota</taxon>
        <taxon>Viridiplantae</taxon>
        <taxon>Streptophyta</taxon>
        <taxon>Embryophyta</taxon>
        <taxon>Tracheophyta</taxon>
        <taxon>Spermatophyta</taxon>
        <taxon>Magnoliopsida</taxon>
        <taxon>eudicotyledons</taxon>
        <taxon>Gunneridae</taxon>
        <taxon>Pentapetalae</taxon>
        <taxon>rosids</taxon>
        <taxon>malvids</taxon>
        <taxon>Myrtales</taxon>
        <taxon>Lythraceae</taxon>
        <taxon>Punica</taxon>
    </lineage>
</organism>